<gene>
    <name evidence="3" type="ORF">GA0061071_10398</name>
</gene>
<dbReference type="Proteomes" id="UP000198975">
    <property type="component" value="Unassembled WGS sequence"/>
</dbReference>
<reference evidence="4" key="1">
    <citation type="submission" date="2016-08" db="EMBL/GenBank/DDBJ databases">
        <authorList>
            <person name="Varghese N."/>
            <person name="Submissions Spin"/>
        </authorList>
    </citation>
    <scope>NUCLEOTIDE SEQUENCE [LARGE SCALE GENOMIC DNA]</scope>
    <source>
        <strain evidence="4">REICA_082</strain>
    </source>
</reference>
<keyword evidence="2 3" id="KW-0808">Transferase</keyword>
<name>A0A1C4AJ72_9ENTR</name>
<organism evidence="3 4">
    <name type="scientific">Kosakonia oryzendophytica</name>
    <dbReference type="NCBI Taxonomy" id="1005665"/>
    <lineage>
        <taxon>Bacteria</taxon>
        <taxon>Pseudomonadati</taxon>
        <taxon>Pseudomonadota</taxon>
        <taxon>Gammaproteobacteria</taxon>
        <taxon>Enterobacterales</taxon>
        <taxon>Enterobacteriaceae</taxon>
        <taxon>Kosakonia</taxon>
    </lineage>
</organism>
<dbReference type="Pfam" id="PF01144">
    <property type="entry name" value="CoA_trans"/>
    <property type="match status" value="1"/>
</dbReference>
<protein>
    <submittedName>
        <fullName evidence="3">3-oxoacid CoA-transferase subunit A</fullName>
    </submittedName>
</protein>
<dbReference type="PROSITE" id="PS01273">
    <property type="entry name" value="COA_TRANSF_1"/>
    <property type="match status" value="1"/>
</dbReference>
<dbReference type="InterPro" id="IPR004163">
    <property type="entry name" value="CoA_transf_BS"/>
</dbReference>
<evidence type="ECO:0000256" key="1">
    <source>
        <dbReference type="ARBA" id="ARBA00005612"/>
    </source>
</evidence>
<dbReference type="SMART" id="SM00882">
    <property type="entry name" value="CoA_trans"/>
    <property type="match status" value="1"/>
</dbReference>
<accession>A0A1C4AJ72</accession>
<dbReference type="Gene3D" id="3.40.1080.10">
    <property type="entry name" value="Glutaconate Coenzyme A-transferase"/>
    <property type="match status" value="1"/>
</dbReference>
<dbReference type="GO" id="GO:0008410">
    <property type="term" value="F:CoA-transferase activity"/>
    <property type="evidence" value="ECO:0007669"/>
    <property type="project" value="InterPro"/>
</dbReference>
<dbReference type="SUPFAM" id="SSF100950">
    <property type="entry name" value="NagB/RpiA/CoA transferase-like"/>
    <property type="match status" value="1"/>
</dbReference>
<evidence type="ECO:0000256" key="2">
    <source>
        <dbReference type="ARBA" id="ARBA00022679"/>
    </source>
</evidence>
<dbReference type="NCBIfam" id="TIGR02429">
    <property type="entry name" value="pcaI_scoA_fam"/>
    <property type="match status" value="1"/>
</dbReference>
<dbReference type="PANTHER" id="PTHR13707:SF60">
    <property type="entry name" value="ACETATE COA-TRANSFERASE SUBUNIT ALPHA"/>
    <property type="match status" value="1"/>
</dbReference>
<evidence type="ECO:0000313" key="3">
    <source>
        <dbReference type="EMBL" id="SCB94648.1"/>
    </source>
</evidence>
<sequence length="249" mass="26984">MIPAPDRGEIKMAGLDKRVTSYAQALDGLTDGMTLLVGGFGLCGIPENLIAEVRSRNVQELTVVSNNCGVDDFGLGLLLESRQIRKVVASYVGENDRFEQQVLSGELVVELTPQGTLAEKVRAGGAGIPAFYTATGYGTPVAEGKESRRFGDHHCILETAITGDFALIKGWKADWYGNVIYRHTAQNFNPLMATAGRITVVEVEEIVPPGELPPSAIHTPGIYVDRLIVGRFEKRIEQRTVRKEGAGLC</sequence>
<dbReference type="AlphaFoldDB" id="A0A1C4AJ72"/>
<keyword evidence="4" id="KW-1185">Reference proteome</keyword>
<dbReference type="InterPro" id="IPR004165">
    <property type="entry name" value="CoA_trans_fam_I"/>
</dbReference>
<comment type="similarity">
    <text evidence="1">Belongs to the 3-oxoacid CoA-transferase subunit A family.</text>
</comment>
<evidence type="ECO:0000313" key="4">
    <source>
        <dbReference type="Proteomes" id="UP000198975"/>
    </source>
</evidence>
<dbReference type="InterPro" id="IPR037171">
    <property type="entry name" value="NagB/RpiA_transferase-like"/>
</dbReference>
<dbReference type="InterPro" id="IPR012792">
    <property type="entry name" value="3-oxoacid_CoA-transf_A"/>
</dbReference>
<proteinExistence type="inferred from homology"/>
<dbReference type="EMBL" id="FMAY01000003">
    <property type="protein sequence ID" value="SCB94648.1"/>
    <property type="molecule type" value="Genomic_DNA"/>
</dbReference>
<dbReference type="FunFam" id="3.40.1080.10:FF:000005">
    <property type="entry name" value="3-oxoacid CoA-transferase subunit A"/>
    <property type="match status" value="1"/>
</dbReference>
<dbReference type="PANTHER" id="PTHR13707">
    <property type="entry name" value="KETOACID-COENZYME A TRANSFERASE"/>
    <property type="match status" value="1"/>
</dbReference>